<evidence type="ECO:0000313" key="2">
    <source>
        <dbReference type="Proteomes" id="UP000050700"/>
    </source>
</evidence>
<name>A0A158SVM3_HAEIF</name>
<reference evidence="1 2" key="1">
    <citation type="submission" date="2014-05" db="EMBL/GenBank/DDBJ databases">
        <title>Methylome analysis of the phasevarions of Haemophilus influenzae.</title>
        <authorList>
            <person name="Atack J.M."/>
            <person name="Fox K.L."/>
            <person name="Power P.M."/>
            <person name="Clark T."/>
            <person name="Jurcisek J."/>
            <person name="Korlach J."/>
            <person name="Bakaletz L.O."/>
            <person name="Jennings M.P."/>
        </authorList>
    </citation>
    <scope>NUCLEOTIDE SEQUENCE [LARGE SCALE GENOMIC DNA]</scope>
    <source>
        <strain evidence="1 2">1209</strain>
    </source>
</reference>
<dbReference type="Proteomes" id="UP000050700">
    <property type="component" value="Unassembled WGS sequence"/>
</dbReference>
<protein>
    <submittedName>
        <fullName evidence="1">Uncharacterized protein</fullName>
    </submittedName>
</protein>
<dbReference type="EMBL" id="JMQP01000002">
    <property type="protein sequence ID" value="KIS34917.1"/>
    <property type="molecule type" value="Genomic_DNA"/>
</dbReference>
<sequence length="69" mass="7728">MAQTPSPNTIKNAVPTSSKIKVDILHNLHSYLDIKRVLEITLALHHLFNFSNTSWLESSPTMRNGALIT</sequence>
<dbReference type="AlphaFoldDB" id="A0A158SVM3"/>
<organism evidence="1 2">
    <name type="scientific">Haemophilus influenzae</name>
    <dbReference type="NCBI Taxonomy" id="727"/>
    <lineage>
        <taxon>Bacteria</taxon>
        <taxon>Pseudomonadati</taxon>
        <taxon>Pseudomonadota</taxon>
        <taxon>Gammaproteobacteria</taxon>
        <taxon>Pasteurellales</taxon>
        <taxon>Pasteurellaceae</taxon>
        <taxon>Haemophilus</taxon>
    </lineage>
</organism>
<gene>
    <name evidence="1" type="ORF">NTHI1209_00520</name>
</gene>
<accession>A0A158SVM3</accession>
<comment type="caution">
    <text evidence="1">The sequence shown here is derived from an EMBL/GenBank/DDBJ whole genome shotgun (WGS) entry which is preliminary data.</text>
</comment>
<proteinExistence type="predicted"/>
<evidence type="ECO:0000313" key="1">
    <source>
        <dbReference type="EMBL" id="KIS34917.1"/>
    </source>
</evidence>